<dbReference type="InterPro" id="IPR036291">
    <property type="entry name" value="NAD(P)-bd_dom_sf"/>
</dbReference>
<accession>A0A6I6MQ27</accession>
<dbReference type="KEGG" id="sbro:GQF42_02785"/>
<protein>
    <submittedName>
        <fullName evidence="1">Potassium transporter TrkA</fullName>
    </submittedName>
</protein>
<reference evidence="1 2" key="1">
    <citation type="submission" date="2019-12" db="EMBL/GenBank/DDBJ databases">
        <title>Streptomyces sp. strain T44 isolated from rhizosphere soil of Broussonetia papyrifera.</title>
        <authorList>
            <person name="Mo P."/>
        </authorList>
    </citation>
    <scope>NUCLEOTIDE SEQUENCE [LARGE SCALE GENOMIC DNA]</scope>
    <source>
        <strain evidence="1 2">T44</strain>
    </source>
</reference>
<gene>
    <name evidence="1" type="ORF">GQF42_02785</name>
</gene>
<evidence type="ECO:0000313" key="2">
    <source>
        <dbReference type="Proteomes" id="UP000436138"/>
    </source>
</evidence>
<proteinExistence type="predicted"/>
<dbReference type="Proteomes" id="UP000436138">
    <property type="component" value="Chromosome"/>
</dbReference>
<dbReference type="EMBL" id="CP047020">
    <property type="protein sequence ID" value="QHA02363.1"/>
    <property type="molecule type" value="Genomic_DNA"/>
</dbReference>
<dbReference type="AlphaFoldDB" id="A0A6I6MQ27"/>
<name>A0A6I6MQ27_9ACTN</name>
<sequence>MTATAPAGIVVLGGGSLARSICYSLAVAAQPQPGTVTVLARSVRAADEIACIASARAATSASTTRFTAEALDVSDRGAVAGVLLRIRPRVVINCASMQSPWESTRAPSAWTALLTAGGFGIGLPLHAVLAREAAHAIQDSGSTALFVNACYPDAVNPLLHAEGLPVFCGVGNSATLSASLHAAVRPQNGERLRVLAHHAHLYAPAHPSDEARVWLDDRPLEGVGELLAGHRACSREELNAVTGHTAAVLAARLAAGAEVRADLPGPLGLPGGYPVHIHGDLIALDLPDGLTTEDAVAWQMRMAERDGVVVTPSGDVRFGERARHVLSAQGADIPRVYEAQDMEALARQLLGLREKLRAVPTA</sequence>
<dbReference type="SUPFAM" id="SSF51735">
    <property type="entry name" value="NAD(P)-binding Rossmann-fold domains"/>
    <property type="match status" value="1"/>
</dbReference>
<evidence type="ECO:0000313" key="1">
    <source>
        <dbReference type="EMBL" id="QHA02363.1"/>
    </source>
</evidence>
<dbReference type="Gene3D" id="3.40.50.720">
    <property type="entry name" value="NAD(P)-binding Rossmann-like Domain"/>
    <property type="match status" value="1"/>
</dbReference>
<keyword evidence="2" id="KW-1185">Reference proteome</keyword>
<organism evidence="1 2">
    <name type="scientific">Streptomyces broussonetiae</name>
    <dbReference type="NCBI Taxonomy" id="2686304"/>
    <lineage>
        <taxon>Bacteria</taxon>
        <taxon>Bacillati</taxon>
        <taxon>Actinomycetota</taxon>
        <taxon>Actinomycetes</taxon>
        <taxon>Kitasatosporales</taxon>
        <taxon>Streptomycetaceae</taxon>
        <taxon>Streptomyces</taxon>
    </lineage>
</organism>
<dbReference type="RefSeq" id="WP_158917286.1">
    <property type="nucleotide sequence ID" value="NZ_CP047020.1"/>
</dbReference>